<dbReference type="KEGG" id="crw:CROST_031420"/>
<organism evidence="1 2">
    <name type="scientific">Clostridium felsineum</name>
    <dbReference type="NCBI Taxonomy" id="36839"/>
    <lineage>
        <taxon>Bacteria</taxon>
        <taxon>Bacillati</taxon>
        <taxon>Bacillota</taxon>
        <taxon>Clostridia</taxon>
        <taxon>Eubacteriales</taxon>
        <taxon>Clostridiaceae</taxon>
        <taxon>Clostridium</taxon>
    </lineage>
</organism>
<dbReference type="EMBL" id="CP096983">
    <property type="protein sequence ID" value="URZ12420.1"/>
    <property type="molecule type" value="Genomic_DNA"/>
</dbReference>
<dbReference type="STRING" id="84029.CROST_09720"/>
<accession>A0A1S8LF80</accession>
<proteinExistence type="predicted"/>
<reference evidence="1 2" key="1">
    <citation type="submission" date="2022-04" db="EMBL/GenBank/DDBJ databases">
        <title>Genome sequence of C. roseum typestrain.</title>
        <authorList>
            <person name="Poehlein A."/>
            <person name="Schoch T."/>
            <person name="Duerre P."/>
            <person name="Daniel R."/>
        </authorList>
    </citation>
    <scope>NUCLEOTIDE SEQUENCE [LARGE SCALE GENOMIC DNA]</scope>
    <source>
        <strain evidence="1 2">DSM 7320</strain>
    </source>
</reference>
<keyword evidence="2" id="KW-1185">Reference proteome</keyword>
<dbReference type="Proteomes" id="UP000190951">
    <property type="component" value="Chromosome"/>
</dbReference>
<sequence>MFFRKHKFLLAILGLGVLFVGVKLFGSSFLASFPDLPW</sequence>
<protein>
    <submittedName>
        <fullName evidence="1">Uncharacterized protein</fullName>
    </submittedName>
</protein>
<gene>
    <name evidence="1" type="ORF">CROST_031420</name>
</gene>
<name>A0A1S8LF80_9CLOT</name>
<evidence type="ECO:0000313" key="1">
    <source>
        <dbReference type="EMBL" id="URZ12420.1"/>
    </source>
</evidence>
<evidence type="ECO:0000313" key="2">
    <source>
        <dbReference type="Proteomes" id="UP000190951"/>
    </source>
</evidence>
<dbReference type="AlphaFoldDB" id="A0A1S8LF80"/>